<sequence>MKKYKNVSRSWRLKKYPVVEIITHITFYAVRFILFLITRAFYFNLKIVTPSAKSAANNYMVNYTFSLFLLYFVLYCIFTENIYGYCLAVVVMFHNFVLMVAIVITTHIDDRTKDNYWILSLVISSTYIFELCISIFFIRKSRTESNRALFQKIGADQKINDMYSTRQKLRTLSTINIFIPIITVQKLYLAPTQFGLKSETSTAVILLLTVIQHLFVYANFHQESLVQRIIAVAITIIKAGLSLNLIILTAIKYAYLLNKANDARIIVYLDLLLITLVFLYYLWKDMRNFGKGLQKHILFRTRELTL</sequence>
<feature type="transmembrane region" description="Helical" evidence="1">
    <location>
        <begin position="85"/>
        <end position="104"/>
    </location>
</feature>
<dbReference type="VEuPathDB" id="MicrosporidiaDB:VICG_01840"/>
<protein>
    <submittedName>
        <fullName evidence="2">Uncharacterized protein</fullName>
    </submittedName>
</protein>
<dbReference type="InParanoid" id="L2GJX4"/>
<feature type="transmembrane region" description="Helical" evidence="1">
    <location>
        <begin position="265"/>
        <end position="283"/>
    </location>
</feature>
<dbReference type="RefSeq" id="XP_007605285.1">
    <property type="nucleotide sequence ID" value="XM_007605223.1"/>
</dbReference>
<keyword evidence="1" id="KW-0472">Membrane</keyword>
<feature type="transmembrane region" description="Helical" evidence="1">
    <location>
        <begin position="169"/>
        <end position="188"/>
    </location>
</feature>
<dbReference type="Proteomes" id="UP000011082">
    <property type="component" value="Unassembled WGS sequence"/>
</dbReference>
<dbReference type="AlphaFoldDB" id="L2GJX4"/>
<keyword evidence="3" id="KW-1185">Reference proteome</keyword>
<feature type="transmembrane region" description="Helical" evidence="1">
    <location>
        <begin position="116"/>
        <end position="138"/>
    </location>
</feature>
<dbReference type="GeneID" id="19882550"/>
<name>L2GJX4_VITCO</name>
<keyword evidence="1" id="KW-0812">Transmembrane</keyword>
<feature type="transmembrane region" description="Helical" evidence="1">
    <location>
        <begin position="200"/>
        <end position="218"/>
    </location>
</feature>
<organism evidence="2 3">
    <name type="scientific">Vittaforma corneae (strain ATCC 50505)</name>
    <name type="common">Microsporidian parasite</name>
    <name type="synonym">Nosema corneum</name>
    <dbReference type="NCBI Taxonomy" id="993615"/>
    <lineage>
        <taxon>Eukaryota</taxon>
        <taxon>Fungi</taxon>
        <taxon>Fungi incertae sedis</taxon>
        <taxon>Microsporidia</taxon>
        <taxon>Nosematidae</taxon>
        <taxon>Vittaforma</taxon>
    </lineage>
</organism>
<feature type="transmembrane region" description="Helical" evidence="1">
    <location>
        <begin position="61"/>
        <end position="78"/>
    </location>
</feature>
<accession>L2GJX4</accession>
<dbReference type="EMBL" id="JH370149">
    <property type="protein sequence ID" value="ELA41141.1"/>
    <property type="molecule type" value="Genomic_DNA"/>
</dbReference>
<feature type="transmembrane region" description="Helical" evidence="1">
    <location>
        <begin position="230"/>
        <end position="253"/>
    </location>
</feature>
<reference evidence="3" key="1">
    <citation type="submission" date="2011-05" db="EMBL/GenBank/DDBJ databases">
        <title>The genome sequence of Vittaforma corneae strain ATCC 50505.</title>
        <authorList>
            <consortium name="The Broad Institute Genome Sequencing Platform"/>
            <person name="Cuomo C."/>
            <person name="Didier E."/>
            <person name="Bowers L."/>
            <person name="Young S.K."/>
            <person name="Zeng Q."/>
            <person name="Gargeya S."/>
            <person name="Fitzgerald M."/>
            <person name="Haas B."/>
            <person name="Abouelleil A."/>
            <person name="Alvarado L."/>
            <person name="Arachchi H.M."/>
            <person name="Berlin A."/>
            <person name="Chapman S.B."/>
            <person name="Gearin G."/>
            <person name="Goldberg J."/>
            <person name="Griggs A."/>
            <person name="Gujja S."/>
            <person name="Hansen M."/>
            <person name="Heiman D."/>
            <person name="Howarth C."/>
            <person name="Larimer J."/>
            <person name="Lui A."/>
            <person name="MacDonald P.J.P."/>
            <person name="McCowen C."/>
            <person name="Montmayeur A."/>
            <person name="Murphy C."/>
            <person name="Neiman D."/>
            <person name="Pearson M."/>
            <person name="Priest M."/>
            <person name="Roberts A."/>
            <person name="Saif S."/>
            <person name="Shea T."/>
            <person name="Sisk P."/>
            <person name="Stolte C."/>
            <person name="Sykes S."/>
            <person name="Wortman J."/>
            <person name="Nusbaum C."/>
            <person name="Birren B."/>
        </authorList>
    </citation>
    <scope>NUCLEOTIDE SEQUENCE [LARGE SCALE GENOMIC DNA]</scope>
    <source>
        <strain evidence="3">ATCC 50505</strain>
    </source>
</reference>
<gene>
    <name evidence="2" type="ORF">VICG_01840</name>
</gene>
<evidence type="ECO:0000313" key="2">
    <source>
        <dbReference type="EMBL" id="ELA41141.1"/>
    </source>
</evidence>
<dbReference type="HOGENOM" id="CLU_918896_0_0_1"/>
<proteinExistence type="predicted"/>
<evidence type="ECO:0000313" key="3">
    <source>
        <dbReference type="Proteomes" id="UP000011082"/>
    </source>
</evidence>
<keyword evidence="1" id="KW-1133">Transmembrane helix</keyword>
<feature type="transmembrane region" description="Helical" evidence="1">
    <location>
        <begin position="21"/>
        <end position="41"/>
    </location>
</feature>
<evidence type="ECO:0000256" key="1">
    <source>
        <dbReference type="SAM" id="Phobius"/>
    </source>
</evidence>